<accession>A0AA35V7U9</accession>
<organism evidence="1 2">
    <name type="scientific">Lactuca saligna</name>
    <name type="common">Willowleaf lettuce</name>
    <dbReference type="NCBI Taxonomy" id="75948"/>
    <lineage>
        <taxon>Eukaryota</taxon>
        <taxon>Viridiplantae</taxon>
        <taxon>Streptophyta</taxon>
        <taxon>Embryophyta</taxon>
        <taxon>Tracheophyta</taxon>
        <taxon>Spermatophyta</taxon>
        <taxon>Magnoliopsida</taxon>
        <taxon>eudicotyledons</taxon>
        <taxon>Gunneridae</taxon>
        <taxon>Pentapetalae</taxon>
        <taxon>asterids</taxon>
        <taxon>campanulids</taxon>
        <taxon>Asterales</taxon>
        <taxon>Asteraceae</taxon>
        <taxon>Cichorioideae</taxon>
        <taxon>Cichorieae</taxon>
        <taxon>Lactucinae</taxon>
        <taxon>Lactuca</taxon>
    </lineage>
</organism>
<keyword evidence="2" id="KW-1185">Reference proteome</keyword>
<gene>
    <name evidence="1" type="ORF">LSALG_LOCUS12361</name>
</gene>
<evidence type="ECO:0000313" key="2">
    <source>
        <dbReference type="Proteomes" id="UP001177003"/>
    </source>
</evidence>
<protein>
    <submittedName>
        <fullName evidence="1">Uncharacterized protein</fullName>
    </submittedName>
</protein>
<sequence>MVYLRCYSRVFQNALLDLTVHISSFIPLSLVFYHDIKLDYGSILRMQLIQKTSSSTRNTEISGARFSSLIVHRPLVHFKIPSADDVLVAVIPILQTSSFMMSDPTNFTFVGSIPEQILFDFPDTLKTNPKVNEASGSKGKERIIDDDEEEEVLSDGEELVRKKRDKELDDILILHKELEGKEVEARVAKGYSRNKNVVFFPLWSLKRIQKEAINDPSIHWLEPSVAFELNNTTDSELDFPLTPKAFPFRGFAHIKKASFSDYNVNNMLFSFYLKHG</sequence>
<dbReference type="Proteomes" id="UP001177003">
    <property type="component" value="Chromosome 2"/>
</dbReference>
<evidence type="ECO:0000313" key="1">
    <source>
        <dbReference type="EMBL" id="CAI9272119.1"/>
    </source>
</evidence>
<proteinExistence type="predicted"/>
<name>A0AA35V7U9_LACSI</name>
<dbReference type="AlphaFoldDB" id="A0AA35V7U9"/>
<reference evidence="1" key="1">
    <citation type="submission" date="2023-04" db="EMBL/GenBank/DDBJ databases">
        <authorList>
            <person name="Vijverberg K."/>
            <person name="Xiong W."/>
            <person name="Schranz E."/>
        </authorList>
    </citation>
    <scope>NUCLEOTIDE SEQUENCE</scope>
</reference>
<dbReference type="EMBL" id="OX465078">
    <property type="protein sequence ID" value="CAI9272119.1"/>
    <property type="molecule type" value="Genomic_DNA"/>
</dbReference>